<dbReference type="Proteomes" id="UP001168823">
    <property type="component" value="Unassembled WGS sequence"/>
</dbReference>
<organism evidence="1 2">
    <name type="scientific">Mycolicibacterium arseniciresistens</name>
    <dbReference type="NCBI Taxonomy" id="3062257"/>
    <lineage>
        <taxon>Bacteria</taxon>
        <taxon>Bacillati</taxon>
        <taxon>Actinomycetota</taxon>
        <taxon>Actinomycetes</taxon>
        <taxon>Mycobacteriales</taxon>
        <taxon>Mycobacteriaceae</taxon>
        <taxon>Mycolicibacterium</taxon>
    </lineage>
</organism>
<evidence type="ECO:0000313" key="1">
    <source>
        <dbReference type="EMBL" id="MDO3635035.1"/>
    </source>
</evidence>
<sequence>MLVQVSSGIDADRDIVTLAKDREAVHAQNVTWVTRFGRNRRPKTGLCGNINGYRIGLVPPDPGDSWRAGSLTAVACTEADAAGIVLSHSVIGHVPLCFHA</sequence>
<name>A0ABT8UDV3_9MYCO</name>
<dbReference type="RefSeq" id="WP_302913024.1">
    <property type="nucleotide sequence ID" value="NZ_JAUMSQ010000020.1"/>
</dbReference>
<protein>
    <submittedName>
        <fullName evidence="1">Uncharacterized protein</fullName>
    </submittedName>
</protein>
<dbReference type="EMBL" id="JAUMSQ010000020">
    <property type="protein sequence ID" value="MDO3635035.1"/>
    <property type="molecule type" value="Genomic_DNA"/>
</dbReference>
<reference evidence="1" key="1">
    <citation type="submission" date="2023-07" db="EMBL/GenBank/DDBJ databases">
        <title>Mycolicibacterium sp. nov., a novel bacterial species.</title>
        <authorList>
            <person name="Cao Y."/>
        </authorList>
    </citation>
    <scope>NUCLEOTIDE SEQUENCE</scope>
    <source>
        <strain evidence="1">KC 300</strain>
    </source>
</reference>
<accession>A0ABT8UDV3</accession>
<comment type="caution">
    <text evidence="1">The sequence shown here is derived from an EMBL/GenBank/DDBJ whole genome shotgun (WGS) entry which is preliminary data.</text>
</comment>
<proteinExistence type="predicted"/>
<gene>
    <name evidence="1" type="ORF">Q2100_04675</name>
</gene>
<keyword evidence="2" id="KW-1185">Reference proteome</keyword>
<evidence type="ECO:0000313" key="2">
    <source>
        <dbReference type="Proteomes" id="UP001168823"/>
    </source>
</evidence>